<evidence type="ECO:0000313" key="3">
    <source>
        <dbReference type="Proteomes" id="UP001151518"/>
    </source>
</evidence>
<feature type="chain" id="PRO_5040803269" evidence="1">
    <location>
        <begin position="24"/>
        <end position="206"/>
    </location>
</feature>
<evidence type="ECO:0000256" key="1">
    <source>
        <dbReference type="SAM" id="SignalP"/>
    </source>
</evidence>
<organism evidence="2 3">
    <name type="scientific">Coemansia spiralis</name>
    <dbReference type="NCBI Taxonomy" id="417178"/>
    <lineage>
        <taxon>Eukaryota</taxon>
        <taxon>Fungi</taxon>
        <taxon>Fungi incertae sedis</taxon>
        <taxon>Zoopagomycota</taxon>
        <taxon>Kickxellomycotina</taxon>
        <taxon>Kickxellomycetes</taxon>
        <taxon>Kickxellales</taxon>
        <taxon>Kickxellaceae</taxon>
        <taxon>Coemansia</taxon>
    </lineage>
</organism>
<dbReference type="Proteomes" id="UP001151518">
    <property type="component" value="Unassembled WGS sequence"/>
</dbReference>
<dbReference type="OrthoDB" id="5573067at2759"/>
<keyword evidence="1" id="KW-0732">Signal</keyword>
<reference evidence="2" key="1">
    <citation type="submission" date="2022-07" db="EMBL/GenBank/DDBJ databases">
        <title>Phylogenomic reconstructions and comparative analyses of Kickxellomycotina fungi.</title>
        <authorList>
            <person name="Reynolds N.K."/>
            <person name="Stajich J.E."/>
            <person name="Barry K."/>
            <person name="Grigoriev I.V."/>
            <person name="Crous P."/>
            <person name="Smith M.E."/>
        </authorList>
    </citation>
    <scope>NUCLEOTIDE SEQUENCE</scope>
    <source>
        <strain evidence="2">NRRL 3115</strain>
    </source>
</reference>
<evidence type="ECO:0000313" key="2">
    <source>
        <dbReference type="EMBL" id="KAJ2677734.1"/>
    </source>
</evidence>
<accession>A0A9W8KY19</accession>
<dbReference type="EMBL" id="JANBTW010000029">
    <property type="protein sequence ID" value="KAJ2677734.1"/>
    <property type="molecule type" value="Genomic_DNA"/>
</dbReference>
<proteinExistence type="predicted"/>
<dbReference type="AlphaFoldDB" id="A0A9W8KY19"/>
<comment type="caution">
    <text evidence="2">The sequence shown here is derived from an EMBL/GenBank/DDBJ whole genome shotgun (WGS) entry which is preliminary data.</text>
</comment>
<protein>
    <submittedName>
        <fullName evidence="2">Uncharacterized protein</fullName>
    </submittedName>
</protein>
<sequence length="206" mass="21529">MRILNTKARLLMLMLLVFPKSFAWPIANPFSASANLPSTWENVHIQSDHGALRLSSSMFMAATNGDTLISFSVQPSVVETIPHIYLAAYSLESGALISPVGMTTASSFWNLGIDVGGLVSLRIPAATVSALAVAANGNSAVRLAVIAPESATILHHTPADNGKAASPATSRWASDSAILYLRSPEPPTAAALAQPSQQDASKNAHA</sequence>
<name>A0A9W8KY19_9FUNG</name>
<feature type="signal peptide" evidence="1">
    <location>
        <begin position="1"/>
        <end position="23"/>
    </location>
</feature>
<gene>
    <name evidence="2" type="ORF">GGI25_002979</name>
</gene>